<keyword evidence="4" id="KW-0862">Zinc</keyword>
<proteinExistence type="predicted"/>
<feature type="region of interest" description="Disordered" evidence="5">
    <location>
        <begin position="90"/>
        <end position="110"/>
    </location>
</feature>
<reference evidence="6" key="2">
    <citation type="submission" date="2021-08" db="EMBL/GenBank/DDBJ databases">
        <authorList>
            <person name="Tani A."/>
            <person name="Ola A."/>
            <person name="Ogura Y."/>
            <person name="Katsura K."/>
            <person name="Hayashi T."/>
        </authorList>
    </citation>
    <scope>NUCLEOTIDE SEQUENCE</scope>
    <source>
        <strain evidence="6">DSM 17168</strain>
    </source>
</reference>
<evidence type="ECO:0000313" key="6">
    <source>
        <dbReference type="EMBL" id="GJD99202.1"/>
    </source>
</evidence>
<reference evidence="6" key="1">
    <citation type="journal article" date="2021" name="Front. Microbiol.">
        <title>Comprehensive Comparative Genomics and Phenotyping of Methylobacterium Species.</title>
        <authorList>
            <person name="Alessa O."/>
            <person name="Ogura Y."/>
            <person name="Fujitani Y."/>
            <person name="Takami H."/>
            <person name="Hayashi T."/>
            <person name="Sahin N."/>
            <person name="Tani A."/>
        </authorList>
    </citation>
    <scope>NUCLEOTIDE SEQUENCE</scope>
    <source>
        <strain evidence="6">DSM 17168</strain>
    </source>
</reference>
<dbReference type="InterPro" id="IPR013785">
    <property type="entry name" value="Aldolase_TIM"/>
</dbReference>
<evidence type="ECO:0000256" key="3">
    <source>
        <dbReference type="ARBA" id="ARBA00022723"/>
    </source>
</evidence>
<dbReference type="Gene3D" id="3.20.20.70">
    <property type="entry name" value="Aldolase class I"/>
    <property type="match status" value="1"/>
</dbReference>
<evidence type="ECO:0000313" key="7">
    <source>
        <dbReference type="Proteomes" id="UP001055153"/>
    </source>
</evidence>
<keyword evidence="2" id="KW-0808">Transferase</keyword>
<name>A0ABQ4S9Z2_9HYPH</name>
<gene>
    <name evidence="6" type="primary">kce_1</name>
    <name evidence="6" type="ORF">GMJLKIPL_1118</name>
</gene>
<sequence>MSRKTVITCALTGSFDTPSKNPAVPVSPQAIAQSAIEAAQAGAAVVHIHVRDPQTAKPSMDLALYREVVERIRERDGDVILNLTTGAGGRYVPGEPDPAQAGPGTSLASPEARTRHVTALRPEICTLDVATMNFGEHTFLNTPAHLRAMAARIAEAGTRPEIEVFDLGQIELAKHLIAEGHLARPPLFQLCLGIPWGAPATPETMLQMRDRLPPDAVWSAFGIARAEFPMVALAATAGGHVRVGLEDNLYLSRGQLAPSNAALVEKAATLLSLLDCAPATPTEARVLFGLAPR</sequence>
<evidence type="ECO:0000256" key="2">
    <source>
        <dbReference type="ARBA" id="ARBA00022679"/>
    </source>
</evidence>
<dbReference type="PANTHER" id="PTHR37418:SF2">
    <property type="entry name" value="3-KETO-5-AMINOHEXANOATE CLEAVAGE ENZYME"/>
    <property type="match status" value="1"/>
</dbReference>
<dbReference type="RefSeq" id="WP_238234090.1">
    <property type="nucleotide sequence ID" value="NZ_BPQQ01000011.1"/>
</dbReference>
<evidence type="ECO:0000256" key="5">
    <source>
        <dbReference type="SAM" id="MobiDB-lite"/>
    </source>
</evidence>
<protein>
    <submittedName>
        <fullName evidence="6">3-keto-5-aminohexanoate cleavage enzyme</fullName>
    </submittedName>
</protein>
<dbReference type="InterPro" id="IPR008567">
    <property type="entry name" value="BKACE"/>
</dbReference>
<keyword evidence="3" id="KW-0479">Metal-binding</keyword>
<dbReference type="Proteomes" id="UP001055153">
    <property type="component" value="Unassembled WGS sequence"/>
</dbReference>
<comment type="cofactor">
    <cofactor evidence="1">
        <name>Zn(2+)</name>
        <dbReference type="ChEBI" id="CHEBI:29105"/>
    </cofactor>
</comment>
<keyword evidence="7" id="KW-1185">Reference proteome</keyword>
<organism evidence="6 7">
    <name type="scientific">Methylobacterium isbiliense</name>
    <dbReference type="NCBI Taxonomy" id="315478"/>
    <lineage>
        <taxon>Bacteria</taxon>
        <taxon>Pseudomonadati</taxon>
        <taxon>Pseudomonadota</taxon>
        <taxon>Alphaproteobacteria</taxon>
        <taxon>Hyphomicrobiales</taxon>
        <taxon>Methylobacteriaceae</taxon>
        <taxon>Methylobacterium</taxon>
    </lineage>
</organism>
<dbReference type="Pfam" id="PF05853">
    <property type="entry name" value="BKACE"/>
    <property type="match status" value="1"/>
</dbReference>
<dbReference type="PANTHER" id="PTHR37418">
    <property type="entry name" value="3-KETO-5-AMINOHEXANOATE CLEAVAGE ENZYME-RELATED"/>
    <property type="match status" value="1"/>
</dbReference>
<comment type="caution">
    <text evidence="6">The sequence shown here is derived from an EMBL/GenBank/DDBJ whole genome shotgun (WGS) entry which is preliminary data.</text>
</comment>
<accession>A0ABQ4S9Z2</accession>
<evidence type="ECO:0000256" key="1">
    <source>
        <dbReference type="ARBA" id="ARBA00001947"/>
    </source>
</evidence>
<dbReference type="EMBL" id="BPQQ01000011">
    <property type="protein sequence ID" value="GJD99202.1"/>
    <property type="molecule type" value="Genomic_DNA"/>
</dbReference>
<evidence type="ECO:0000256" key="4">
    <source>
        <dbReference type="ARBA" id="ARBA00022833"/>
    </source>
</evidence>